<name>G2XNW1_BOTF4</name>
<dbReference type="HOGENOM" id="CLU_2903909_0_0_1"/>
<evidence type="ECO:0000313" key="2">
    <source>
        <dbReference type="Proteomes" id="UP000008177"/>
    </source>
</evidence>
<dbReference type="Proteomes" id="UP000008177">
    <property type="component" value="Unplaced contigs"/>
</dbReference>
<dbReference type="OrthoDB" id="10480188at2759"/>
<organism evidence="1 2">
    <name type="scientific">Botryotinia fuckeliana (strain T4)</name>
    <name type="common">Noble rot fungus</name>
    <name type="synonym">Botrytis cinerea</name>
    <dbReference type="NCBI Taxonomy" id="999810"/>
    <lineage>
        <taxon>Eukaryota</taxon>
        <taxon>Fungi</taxon>
        <taxon>Dikarya</taxon>
        <taxon>Ascomycota</taxon>
        <taxon>Pezizomycotina</taxon>
        <taxon>Leotiomycetes</taxon>
        <taxon>Helotiales</taxon>
        <taxon>Sclerotiniaceae</taxon>
        <taxon>Botrytis</taxon>
    </lineage>
</organism>
<dbReference type="Gene3D" id="3.40.50.150">
    <property type="entry name" value="Vaccinia Virus protein VP39"/>
    <property type="match status" value="1"/>
</dbReference>
<proteinExistence type="predicted"/>
<protein>
    <submittedName>
        <fullName evidence="1">Uncharacterized protein</fullName>
    </submittedName>
</protein>
<dbReference type="EMBL" id="FQ790246">
    <property type="protein sequence ID" value="CCD42567.1"/>
    <property type="molecule type" value="Genomic_DNA"/>
</dbReference>
<dbReference type="InterPro" id="IPR029063">
    <property type="entry name" value="SAM-dependent_MTases_sf"/>
</dbReference>
<gene>
    <name evidence="1" type="ORF">BofuT4_uP076500.1</name>
</gene>
<reference evidence="2" key="1">
    <citation type="journal article" date="2011" name="PLoS Genet.">
        <title>Genomic analysis of the necrotrophic fungal pathogens Sclerotinia sclerotiorum and Botrytis cinerea.</title>
        <authorList>
            <person name="Amselem J."/>
            <person name="Cuomo C.A."/>
            <person name="van Kan J.A."/>
            <person name="Viaud M."/>
            <person name="Benito E.P."/>
            <person name="Couloux A."/>
            <person name="Coutinho P.M."/>
            <person name="de Vries R.P."/>
            <person name="Dyer P.S."/>
            <person name="Fillinger S."/>
            <person name="Fournier E."/>
            <person name="Gout L."/>
            <person name="Hahn M."/>
            <person name="Kohn L."/>
            <person name="Lapalu N."/>
            <person name="Plummer K.M."/>
            <person name="Pradier J.M."/>
            <person name="Quevillon E."/>
            <person name="Sharon A."/>
            <person name="Simon A."/>
            <person name="ten Have A."/>
            <person name="Tudzynski B."/>
            <person name="Tudzynski P."/>
            <person name="Wincker P."/>
            <person name="Andrew M."/>
            <person name="Anthouard V."/>
            <person name="Beever R.E."/>
            <person name="Beffa R."/>
            <person name="Benoit I."/>
            <person name="Bouzid O."/>
            <person name="Brault B."/>
            <person name="Chen Z."/>
            <person name="Choquer M."/>
            <person name="Collemare J."/>
            <person name="Cotton P."/>
            <person name="Danchin E.G."/>
            <person name="Da Silva C."/>
            <person name="Gautier A."/>
            <person name="Giraud C."/>
            <person name="Giraud T."/>
            <person name="Gonzalez C."/>
            <person name="Grossetete S."/>
            <person name="Guldener U."/>
            <person name="Henrissat B."/>
            <person name="Howlett B.J."/>
            <person name="Kodira C."/>
            <person name="Kretschmer M."/>
            <person name="Lappartient A."/>
            <person name="Leroch M."/>
            <person name="Levis C."/>
            <person name="Mauceli E."/>
            <person name="Neuveglise C."/>
            <person name="Oeser B."/>
            <person name="Pearson M."/>
            <person name="Poulain J."/>
            <person name="Poussereau N."/>
            <person name="Quesneville H."/>
            <person name="Rascle C."/>
            <person name="Schumacher J."/>
            <person name="Segurens B."/>
            <person name="Sexton A."/>
            <person name="Silva E."/>
            <person name="Sirven C."/>
            <person name="Soanes D.M."/>
            <person name="Talbot N.J."/>
            <person name="Templeton M."/>
            <person name="Yandava C."/>
            <person name="Yarden O."/>
            <person name="Zeng Q."/>
            <person name="Rollins J.A."/>
            <person name="Lebrun M.H."/>
            <person name="Dickman M."/>
        </authorList>
    </citation>
    <scope>NUCLEOTIDE SEQUENCE [LARGE SCALE GENOMIC DNA]</scope>
    <source>
        <strain evidence="2">T4</strain>
    </source>
</reference>
<dbReference type="InParanoid" id="G2XNW1"/>
<evidence type="ECO:0000313" key="1">
    <source>
        <dbReference type="EMBL" id="CCD42567.1"/>
    </source>
</evidence>
<sequence>MHNRNKLYAANVLRQLKLVFKKGARLLVSDCYLTEAGKNQAGVEKQAMRTMDINMLANLNAQ</sequence>
<dbReference type="AlphaFoldDB" id="G2XNW1"/>
<accession>G2XNW1</accession>